<evidence type="ECO:0000256" key="8">
    <source>
        <dbReference type="SAM" id="Phobius"/>
    </source>
</evidence>
<evidence type="ECO:0000259" key="9">
    <source>
        <dbReference type="Pfam" id="PF01490"/>
    </source>
</evidence>
<feature type="transmembrane region" description="Helical" evidence="8">
    <location>
        <begin position="265"/>
        <end position="286"/>
    </location>
</feature>
<evidence type="ECO:0000256" key="7">
    <source>
        <dbReference type="SAM" id="MobiDB-lite"/>
    </source>
</evidence>
<dbReference type="AlphaFoldDB" id="A0A482X2F1"/>
<evidence type="ECO:0000256" key="2">
    <source>
        <dbReference type="ARBA" id="ARBA00022448"/>
    </source>
</evidence>
<feature type="region of interest" description="Disordered" evidence="7">
    <location>
        <begin position="748"/>
        <end position="775"/>
    </location>
</feature>
<feature type="transmembrane region" description="Helical" evidence="8">
    <location>
        <begin position="30"/>
        <end position="53"/>
    </location>
</feature>
<dbReference type="Pfam" id="PF01490">
    <property type="entry name" value="Aa_trans"/>
    <property type="match status" value="1"/>
</dbReference>
<name>A0A482X2F1_LAOST</name>
<feature type="transmembrane region" description="Helical" evidence="8">
    <location>
        <begin position="376"/>
        <end position="394"/>
    </location>
</feature>
<feature type="region of interest" description="Disordered" evidence="7">
    <location>
        <begin position="470"/>
        <end position="580"/>
    </location>
</feature>
<evidence type="ECO:0000256" key="4">
    <source>
        <dbReference type="ARBA" id="ARBA00022970"/>
    </source>
</evidence>
<keyword evidence="4" id="KW-0029">Amino-acid transport</keyword>
<feature type="compositionally biased region" description="Basic and acidic residues" evidence="7">
    <location>
        <begin position="541"/>
        <end position="563"/>
    </location>
</feature>
<evidence type="ECO:0000256" key="6">
    <source>
        <dbReference type="ARBA" id="ARBA00023136"/>
    </source>
</evidence>
<evidence type="ECO:0000256" key="1">
    <source>
        <dbReference type="ARBA" id="ARBA00004141"/>
    </source>
</evidence>
<comment type="caution">
    <text evidence="10">The sequence shown here is derived from an EMBL/GenBank/DDBJ whole genome shotgun (WGS) entry which is preliminary data.</text>
</comment>
<evidence type="ECO:0000256" key="5">
    <source>
        <dbReference type="ARBA" id="ARBA00022989"/>
    </source>
</evidence>
<feature type="transmembrane region" description="Helical" evidence="8">
    <location>
        <begin position="78"/>
        <end position="98"/>
    </location>
</feature>
<organism evidence="10 11">
    <name type="scientific">Laodelphax striatellus</name>
    <name type="common">Small brown planthopper</name>
    <name type="synonym">Delphax striatella</name>
    <dbReference type="NCBI Taxonomy" id="195883"/>
    <lineage>
        <taxon>Eukaryota</taxon>
        <taxon>Metazoa</taxon>
        <taxon>Ecdysozoa</taxon>
        <taxon>Arthropoda</taxon>
        <taxon>Hexapoda</taxon>
        <taxon>Insecta</taxon>
        <taxon>Pterygota</taxon>
        <taxon>Neoptera</taxon>
        <taxon>Paraneoptera</taxon>
        <taxon>Hemiptera</taxon>
        <taxon>Auchenorrhyncha</taxon>
        <taxon>Fulgoroidea</taxon>
        <taxon>Delphacidae</taxon>
        <taxon>Criomorphinae</taxon>
        <taxon>Laodelphax</taxon>
    </lineage>
</organism>
<dbReference type="InParanoid" id="A0A482X2F1"/>
<evidence type="ECO:0000313" key="11">
    <source>
        <dbReference type="Proteomes" id="UP000291343"/>
    </source>
</evidence>
<accession>A0A482X2F1</accession>
<dbReference type="SMR" id="A0A482X2F1"/>
<dbReference type="EMBL" id="QKKF02019844">
    <property type="protein sequence ID" value="RZF39560.1"/>
    <property type="molecule type" value="Genomic_DNA"/>
</dbReference>
<protein>
    <recommendedName>
        <fullName evidence="9">Amino acid transporter transmembrane domain-containing protein</fullName>
    </recommendedName>
</protein>
<feature type="domain" description="Amino acid transporter transmembrane" evidence="9">
    <location>
        <begin position="5"/>
        <end position="394"/>
    </location>
</feature>
<feature type="compositionally biased region" description="Basic and acidic residues" evidence="7">
    <location>
        <begin position="854"/>
        <end position="863"/>
    </location>
</feature>
<dbReference type="GO" id="GO:0016020">
    <property type="term" value="C:membrane"/>
    <property type="evidence" value="ECO:0007669"/>
    <property type="project" value="UniProtKB-SubCell"/>
</dbReference>
<evidence type="ECO:0000256" key="3">
    <source>
        <dbReference type="ARBA" id="ARBA00022692"/>
    </source>
</evidence>
<dbReference type="InterPro" id="IPR013057">
    <property type="entry name" value="AA_transpt_TM"/>
</dbReference>
<feature type="compositionally biased region" description="Polar residues" evidence="7">
    <location>
        <begin position="492"/>
        <end position="505"/>
    </location>
</feature>
<dbReference type="GO" id="GO:0015179">
    <property type="term" value="F:L-amino acid transmembrane transporter activity"/>
    <property type="evidence" value="ECO:0007669"/>
    <property type="project" value="TreeGrafter"/>
</dbReference>
<dbReference type="STRING" id="195883.A0A482X2F1"/>
<keyword evidence="3 8" id="KW-0812">Transmembrane</keyword>
<feature type="transmembrane region" description="Helical" evidence="8">
    <location>
        <begin position="7"/>
        <end position="24"/>
    </location>
</feature>
<feature type="region of interest" description="Disordered" evidence="7">
    <location>
        <begin position="905"/>
        <end position="939"/>
    </location>
</feature>
<feature type="transmembrane region" description="Helical" evidence="8">
    <location>
        <begin position="346"/>
        <end position="367"/>
    </location>
</feature>
<dbReference type="OrthoDB" id="513400at2759"/>
<keyword evidence="11" id="KW-1185">Reference proteome</keyword>
<keyword evidence="6 8" id="KW-0472">Membrane</keyword>
<feature type="compositionally biased region" description="Basic and acidic residues" evidence="7">
    <location>
        <begin position="507"/>
        <end position="533"/>
    </location>
</feature>
<sequence>MGTNSHVMTLANSIIGVSVLAMPFCFKQCGIMLSILVLLLSGVMTRLACHYLLKSAINARRRNFEILAFHTFGPTGKLIVELSIIGFMLGTCIAYFVVMGDLGPAIIGPVFNIDSTPSLRPSVLMGLGLLVVLPLGLLKNVDSLSTICTATIAFYLCLVLKVMAEATTHLLSWDWIDKVNLWRPAGISQCIPIFSMALSCQTQLFEVFDSVPNTPLDKMNSVVRSAVNICTGVYISVGFFGYIAFCTQNFSGNLLISFSPTIMSEIVKLAVFLSVAVSFPLAIFPCRASLHSLLVRRQGHTPHHELLSGGGNYIPELRFKCLTVCIVMVSLGTGLLIPSIEVVLGLVGSTIGIIICIIFPALTFICLSNKKNNERLLAQILIGIGLFIMVLGTYSNLYATEEAITKVEVDKQDASVDLNQAGSLQLPGEAGGDIVKGKNEGVAIAGISEIKQQAQDVLLEIKKVIDADNAAGDSDKRKEPPVPVAPGDNIVKDSNINSPISSAVQQMKEEMEKSNLEKENEDKKPAEKEDIGKEAGAILKEPVKKDDLPEVKNSEKIVKDDSPIKSQPLDRSLNVDTNEIKKPKRDKEDVLKVMNKVSDSDKFLEKNEAPIVNSNIDEENRILNPEVNKNIVKIDDSLKQNNEKSIKLSDALKVPRQENEVLKVSDVNFKNKKLGDNREKKANIAPDLTKNIMKGVPLPIAVRNNLNKNTVELDKPVLDVESNKQKIGGVRDILSEKEKLVKEEREKRDLEMVEKQDKNDLEKDGEVDAVPEKPEVDVAKAKSGELGVIEQEKTNSIKETVEMPVEHNNTIPASGTAHETVDSEAKCSKKSEDQFKEDDNGLKASILKVAPKQLPEESEKDVETSVTEKQVPKTSVEPLIKTPKFMSPPETVLNAVELKPEELIRTGQDVKPMSRDLKSVNNDQADAKSRQEDRITEIT</sequence>
<keyword evidence="2" id="KW-0813">Transport</keyword>
<dbReference type="PANTHER" id="PTHR22950:SF646">
    <property type="entry name" value="SODIUM-COUPLED NEUTRAL AMINO ACID TRANSPORTER 10-RELATED"/>
    <property type="match status" value="1"/>
</dbReference>
<feature type="transmembrane region" description="Helical" evidence="8">
    <location>
        <begin position="321"/>
        <end position="340"/>
    </location>
</feature>
<feature type="region of interest" description="Disordered" evidence="7">
    <location>
        <begin position="807"/>
        <end position="886"/>
    </location>
</feature>
<feature type="compositionally biased region" description="Basic and acidic residues" evidence="7">
    <location>
        <begin position="819"/>
        <end position="841"/>
    </location>
</feature>
<keyword evidence="5 8" id="KW-1133">Transmembrane helix</keyword>
<dbReference type="PANTHER" id="PTHR22950">
    <property type="entry name" value="AMINO ACID TRANSPORTER"/>
    <property type="match status" value="1"/>
</dbReference>
<dbReference type="FunCoup" id="A0A482X2F1">
    <property type="interactions" value="65"/>
</dbReference>
<proteinExistence type="predicted"/>
<reference evidence="10 11" key="1">
    <citation type="journal article" date="2017" name="Gigascience">
        <title>Genome sequence of the small brown planthopper, Laodelphax striatellus.</title>
        <authorList>
            <person name="Zhu J."/>
            <person name="Jiang F."/>
            <person name="Wang X."/>
            <person name="Yang P."/>
            <person name="Bao Y."/>
            <person name="Zhao W."/>
            <person name="Wang W."/>
            <person name="Lu H."/>
            <person name="Wang Q."/>
            <person name="Cui N."/>
            <person name="Li J."/>
            <person name="Chen X."/>
            <person name="Luo L."/>
            <person name="Yu J."/>
            <person name="Kang L."/>
            <person name="Cui F."/>
        </authorList>
    </citation>
    <scope>NUCLEOTIDE SEQUENCE [LARGE SCALE GENOMIC DNA]</scope>
    <source>
        <strain evidence="10">Lst14</strain>
    </source>
</reference>
<feature type="transmembrane region" description="Helical" evidence="8">
    <location>
        <begin position="226"/>
        <end position="245"/>
    </location>
</feature>
<evidence type="ECO:0000313" key="10">
    <source>
        <dbReference type="EMBL" id="RZF39560.1"/>
    </source>
</evidence>
<comment type="subcellular location">
    <subcellularLocation>
        <location evidence="1">Membrane</location>
        <topology evidence="1">Multi-pass membrane protein</topology>
    </subcellularLocation>
</comment>
<gene>
    <name evidence="10" type="ORF">LSTR_LSTR001081</name>
</gene>
<feature type="compositionally biased region" description="Basic and acidic residues" evidence="7">
    <location>
        <begin position="925"/>
        <end position="939"/>
    </location>
</feature>
<feature type="transmembrane region" description="Helical" evidence="8">
    <location>
        <begin position="144"/>
        <end position="164"/>
    </location>
</feature>
<dbReference type="Proteomes" id="UP000291343">
    <property type="component" value="Unassembled WGS sequence"/>
</dbReference>